<evidence type="ECO:0000313" key="2">
    <source>
        <dbReference type="EMBL" id="CAA9266908.1"/>
    </source>
</evidence>
<feature type="compositionally biased region" description="Basic residues" evidence="1">
    <location>
        <begin position="67"/>
        <end position="78"/>
    </location>
</feature>
<reference evidence="2" key="1">
    <citation type="submission" date="2020-02" db="EMBL/GenBank/DDBJ databases">
        <authorList>
            <person name="Meier V. D."/>
        </authorList>
    </citation>
    <scope>NUCLEOTIDE SEQUENCE</scope>
    <source>
        <strain evidence="2">AVDCRST_MAG54</strain>
    </source>
</reference>
<feature type="compositionally biased region" description="Basic residues" evidence="1">
    <location>
        <begin position="1"/>
        <end position="10"/>
    </location>
</feature>
<dbReference type="EMBL" id="CADCTH010000353">
    <property type="protein sequence ID" value="CAA9266908.1"/>
    <property type="molecule type" value="Genomic_DNA"/>
</dbReference>
<accession>A0A6J4J3F8</accession>
<dbReference type="EC" id="5.4.2.11" evidence="2"/>
<feature type="region of interest" description="Disordered" evidence="1">
    <location>
        <begin position="1"/>
        <end position="256"/>
    </location>
</feature>
<sequence length="256" mass="28640">GPGGNRRHARAPAPRPERLEREEPVHRVGGRRALAEGRAGGPPRRGADGRGRAAARRRAHLVAAPGHQHREHRARRGRPRLDPRAARLAAERAPLRGPPGQGQEADDGGVRRGAVPDLASLLRHPTAAHRPRRRVRPDRRPALRRPRRRDAAHRVPRRRPRADAAVLAGVDRPGPALGADRARRRPRQLAARAGQAPRRRRRGDDPRAEHPHRHPAALRPREHRRRRPAAHQSGRHLPRPRRRAGRDRGRGEPGSL</sequence>
<proteinExistence type="predicted"/>
<organism evidence="2">
    <name type="scientific">uncultured Actinomycetospora sp</name>
    <dbReference type="NCBI Taxonomy" id="1135996"/>
    <lineage>
        <taxon>Bacteria</taxon>
        <taxon>Bacillati</taxon>
        <taxon>Actinomycetota</taxon>
        <taxon>Actinomycetes</taxon>
        <taxon>Pseudonocardiales</taxon>
        <taxon>Pseudonocardiaceae</taxon>
        <taxon>Actinomycetospora</taxon>
        <taxon>environmental samples</taxon>
    </lineage>
</organism>
<feature type="compositionally biased region" description="Basic and acidic residues" evidence="1">
    <location>
        <begin position="79"/>
        <end position="94"/>
    </location>
</feature>
<dbReference type="GO" id="GO:0004619">
    <property type="term" value="F:phosphoglycerate mutase activity"/>
    <property type="evidence" value="ECO:0007669"/>
    <property type="project" value="UniProtKB-EC"/>
</dbReference>
<feature type="compositionally biased region" description="Low complexity" evidence="1">
    <location>
        <begin position="163"/>
        <end position="179"/>
    </location>
</feature>
<protein>
    <submittedName>
        <fullName evidence="2">Phosphoglycerate mutase</fullName>
        <ecNumber evidence="2">5.4.2.11</ecNumber>
    </submittedName>
</protein>
<feature type="compositionally biased region" description="Basic and acidic residues" evidence="1">
    <location>
        <begin position="15"/>
        <end position="26"/>
    </location>
</feature>
<gene>
    <name evidence="2" type="ORF">AVDCRST_MAG54-2775</name>
</gene>
<dbReference type="AlphaFoldDB" id="A0A6J4J3F8"/>
<name>A0A6J4J3F8_9PSEU</name>
<evidence type="ECO:0000256" key="1">
    <source>
        <dbReference type="SAM" id="MobiDB-lite"/>
    </source>
</evidence>
<keyword evidence="2" id="KW-0413">Isomerase</keyword>
<feature type="compositionally biased region" description="Basic and acidic residues" evidence="1">
    <location>
        <begin position="246"/>
        <end position="256"/>
    </location>
</feature>
<feature type="non-terminal residue" evidence="2">
    <location>
        <position position="1"/>
    </location>
</feature>
<feature type="compositionally biased region" description="Basic residues" evidence="1">
    <location>
        <begin position="210"/>
        <end position="245"/>
    </location>
</feature>
<feature type="compositionally biased region" description="Basic residues" evidence="1">
    <location>
        <begin position="126"/>
        <end position="160"/>
    </location>
</feature>
<feature type="non-terminal residue" evidence="2">
    <location>
        <position position="256"/>
    </location>
</feature>